<dbReference type="FunFam" id="3.40.50.720:FF:000121">
    <property type="entry name" value="Prostaglandin reductase 2"/>
    <property type="match status" value="1"/>
</dbReference>
<dbReference type="PANTHER" id="PTHR43677:SF3">
    <property type="entry name" value="PROSTAGLANDIN REDUCTASE 3"/>
    <property type="match status" value="1"/>
</dbReference>
<evidence type="ECO:0000256" key="1">
    <source>
        <dbReference type="ARBA" id="ARBA00010371"/>
    </source>
</evidence>
<dbReference type="VEuPathDB" id="VectorBase:SSCA009837"/>
<dbReference type="EMBL" id="JXLN01006556">
    <property type="protein sequence ID" value="KPM03876.1"/>
    <property type="molecule type" value="Genomic_DNA"/>
</dbReference>
<evidence type="ECO:0000256" key="3">
    <source>
        <dbReference type="ARBA" id="ARBA00023002"/>
    </source>
</evidence>
<evidence type="ECO:0000313" key="9">
    <source>
        <dbReference type="Proteomes" id="UP000616769"/>
    </source>
</evidence>
<dbReference type="GO" id="GO:0008270">
    <property type="term" value="F:zinc ion binding"/>
    <property type="evidence" value="ECO:0007669"/>
    <property type="project" value="InterPro"/>
</dbReference>
<dbReference type="Proteomes" id="UP000616769">
    <property type="component" value="Unassembled WGS sequence"/>
</dbReference>
<keyword evidence="3" id="KW-0560">Oxidoreductase</keyword>
<dbReference type="Proteomes" id="UP000070412">
    <property type="component" value="Unassembled WGS sequence"/>
</dbReference>
<reference evidence="8" key="2">
    <citation type="journal article" date="2020" name="PLoS Negl. Trop. Dis.">
        <title>High-quality nuclear genome for Sarcoptes scabiei-A critical resource for a neglected parasite.</title>
        <authorList>
            <person name="Korhonen P.K."/>
            <person name="Gasser R.B."/>
            <person name="Ma G."/>
            <person name="Wang T."/>
            <person name="Stroehlein A.J."/>
            <person name="Young N.D."/>
            <person name="Ang C.S."/>
            <person name="Fernando D.D."/>
            <person name="Lu H.C."/>
            <person name="Taylor S."/>
            <person name="Reynolds S.L."/>
            <person name="Mofiz E."/>
            <person name="Najaraj S.H."/>
            <person name="Gowda H."/>
            <person name="Madugundu A."/>
            <person name="Renuse S."/>
            <person name="Holt D."/>
            <person name="Pandey A."/>
            <person name="Papenfuss A.T."/>
            <person name="Fischer K."/>
        </authorList>
    </citation>
    <scope>NUCLEOTIDE SEQUENCE [LARGE SCALE GENOMIC DNA]</scope>
</reference>
<dbReference type="PROSITE" id="PS01162">
    <property type="entry name" value="QOR_ZETA_CRYSTAL"/>
    <property type="match status" value="1"/>
</dbReference>
<dbReference type="EMBL" id="WVUK01000056">
    <property type="protein sequence ID" value="KAF7492978.1"/>
    <property type="molecule type" value="Genomic_DNA"/>
</dbReference>
<comment type="similarity">
    <text evidence="1">Belongs to the zinc-containing alcohol dehydrogenase family. Quinone oxidoreductase subfamily.</text>
</comment>
<dbReference type="Pfam" id="PF08240">
    <property type="entry name" value="ADH_N"/>
    <property type="match status" value="1"/>
</dbReference>
<dbReference type="InterPro" id="IPR020843">
    <property type="entry name" value="ER"/>
</dbReference>
<dbReference type="OrthoDB" id="809632at2759"/>
<dbReference type="EC" id="1.3.1.48" evidence="2"/>
<dbReference type="SUPFAM" id="SSF50129">
    <property type="entry name" value="GroES-like"/>
    <property type="match status" value="1"/>
</dbReference>
<accession>A0A131ZYK1</accession>
<dbReference type="InterPro" id="IPR013154">
    <property type="entry name" value="ADH-like_N"/>
</dbReference>
<evidence type="ECO:0000313" key="8">
    <source>
        <dbReference type="Proteomes" id="UP000070412"/>
    </source>
</evidence>
<proteinExistence type="inferred from homology"/>
<reference evidence="5" key="3">
    <citation type="submission" date="2020-01" db="EMBL/GenBank/DDBJ databases">
        <authorList>
            <person name="Korhonen P.K.K."/>
            <person name="Guangxu M.G."/>
            <person name="Wang T.W."/>
            <person name="Stroehlein A.J.S."/>
            <person name="Young N.D."/>
            <person name="Ang C.-S.A."/>
            <person name="Fernando D.W.F."/>
            <person name="Lu H.L."/>
            <person name="Taylor S.T."/>
            <person name="Ehtesham M.E.M."/>
            <person name="Najaraj S.H.N."/>
            <person name="Harsha G.H.G."/>
            <person name="Madugundu A.M."/>
            <person name="Renuse S.R."/>
            <person name="Holt D.H."/>
            <person name="Pandey A.P."/>
            <person name="Papenfuss A.P."/>
            <person name="Gasser R.B.G."/>
            <person name="Fischer K.F."/>
        </authorList>
    </citation>
    <scope>NUCLEOTIDE SEQUENCE</scope>
    <source>
        <strain evidence="5">SSS_KF_BRIS2020</strain>
    </source>
</reference>
<dbReference type="InterPro" id="IPR013149">
    <property type="entry name" value="ADH-like_C"/>
</dbReference>
<dbReference type="InterPro" id="IPR036291">
    <property type="entry name" value="NAD(P)-bd_dom_sf"/>
</dbReference>
<dbReference type="SMART" id="SM00829">
    <property type="entry name" value="PKS_ER"/>
    <property type="match status" value="1"/>
</dbReference>
<dbReference type="Pfam" id="PF00107">
    <property type="entry name" value="ADH_zinc_N"/>
    <property type="match status" value="1"/>
</dbReference>
<dbReference type="GO" id="GO:0047522">
    <property type="term" value="F:15-oxoprostaglandin 13-reductase [NAD(P)+] activity"/>
    <property type="evidence" value="ECO:0007669"/>
    <property type="project" value="UniProtKB-EC"/>
</dbReference>
<dbReference type="Gene3D" id="3.90.180.10">
    <property type="entry name" value="Medium-chain alcohol dehydrogenases, catalytic domain"/>
    <property type="match status" value="1"/>
</dbReference>
<dbReference type="PANTHER" id="PTHR43677">
    <property type="entry name" value="SHORT-CHAIN DEHYDROGENASE/REDUCTASE"/>
    <property type="match status" value="1"/>
</dbReference>
<reference evidence="7" key="4">
    <citation type="submission" date="2022-06" db="UniProtKB">
        <authorList>
            <consortium name="EnsemblMetazoa"/>
        </authorList>
    </citation>
    <scope>IDENTIFICATION</scope>
</reference>
<organism evidence="6 9">
    <name type="scientific">Sarcoptes scabiei</name>
    <name type="common">Itch mite</name>
    <name type="synonym">Acarus scabiei</name>
    <dbReference type="NCBI Taxonomy" id="52283"/>
    <lineage>
        <taxon>Eukaryota</taxon>
        <taxon>Metazoa</taxon>
        <taxon>Ecdysozoa</taxon>
        <taxon>Arthropoda</taxon>
        <taxon>Chelicerata</taxon>
        <taxon>Arachnida</taxon>
        <taxon>Acari</taxon>
        <taxon>Acariformes</taxon>
        <taxon>Sarcoptiformes</taxon>
        <taxon>Astigmata</taxon>
        <taxon>Psoroptidia</taxon>
        <taxon>Sarcoptoidea</taxon>
        <taxon>Sarcoptidae</taxon>
        <taxon>Sarcoptinae</taxon>
        <taxon>Sarcoptes</taxon>
    </lineage>
</organism>
<dbReference type="InterPro" id="IPR002364">
    <property type="entry name" value="Quin_OxRdtase/zeta-crystal_CS"/>
</dbReference>
<gene>
    <name evidence="6" type="ORF">QR98_0023130</name>
    <name evidence="5" type="ORF">SSS_7197</name>
</gene>
<reference evidence="6 9" key="1">
    <citation type="journal article" date="2015" name="Parasit. Vectors">
        <title>Draft genome of the scabies mite.</title>
        <authorList>
            <person name="Rider S.D.Jr."/>
            <person name="Morgan M.S."/>
            <person name="Arlian L.G."/>
        </authorList>
    </citation>
    <scope>NUCLEOTIDE SEQUENCE [LARGE SCALE GENOMIC DNA]</scope>
    <source>
        <strain evidence="6">Arlian Lab</strain>
    </source>
</reference>
<feature type="domain" description="Enoyl reductase (ER)" evidence="4">
    <location>
        <begin position="16"/>
        <end position="343"/>
    </location>
</feature>
<evidence type="ECO:0000313" key="7">
    <source>
        <dbReference type="EnsemblMetazoa" id="KAF7492978.1"/>
    </source>
</evidence>
<dbReference type="InterPro" id="IPR011032">
    <property type="entry name" value="GroES-like_sf"/>
</dbReference>
<dbReference type="SUPFAM" id="SSF51735">
    <property type="entry name" value="NAD(P)-binding Rossmann-fold domains"/>
    <property type="match status" value="1"/>
</dbReference>
<name>A0A131ZYK1_SARSC</name>
<dbReference type="AlphaFoldDB" id="A0A131ZYK1"/>
<dbReference type="GO" id="GO:0005739">
    <property type="term" value="C:mitochondrion"/>
    <property type="evidence" value="ECO:0007669"/>
    <property type="project" value="TreeGrafter"/>
</dbReference>
<evidence type="ECO:0000259" key="4">
    <source>
        <dbReference type="SMART" id="SM00829"/>
    </source>
</evidence>
<dbReference type="Gene3D" id="3.40.50.720">
    <property type="entry name" value="NAD(P)-binding Rossmann-like Domain"/>
    <property type="match status" value="1"/>
</dbReference>
<dbReference type="InterPro" id="IPR051397">
    <property type="entry name" value="Zn-ADH-like_protein"/>
</dbReference>
<protein>
    <recommendedName>
        <fullName evidence="2">15-oxoprostaglandin 13-reductase</fullName>
        <ecNumber evidence="2">1.3.1.48</ecNumber>
    </recommendedName>
</protein>
<evidence type="ECO:0000313" key="6">
    <source>
        <dbReference type="EMBL" id="KPM03876.1"/>
    </source>
</evidence>
<sequence length="345" mass="38178">MAETFKKLSIVKHSNNIRESASIIQIDLDPPKDDEILVKNYFVGINATDMNVMTGRSGFFQKSQIPFELGLESLGRLETIGSKVDSKYGLQIGQIGVVFAKKPKTYAEYVYCEPSEFLPIPEPRPEYIALLDCGLTAAIGLDQLGQIRAGQTVLITAAAGGTGQIAIQWAKSKGCQVIALCSNGEKESYLRSLGCCDHVINYKDDNLDDILSKNFPSGIDVIWETYGGALFEILFNHLARHGKIVIVGAITGYKTVGFPNILIENLPLKLLDKSASICGFRFRHFYHLIPEYFEKLIKLYQQNKLSVKIDRNNRDGKTFNGIASIVDAIEHLQSGQNIGKVIAEL</sequence>
<keyword evidence="8" id="KW-1185">Reference proteome</keyword>
<dbReference type="EnsemblMetazoa" id="SSS_7197s_mrna">
    <property type="protein sequence ID" value="KAF7492978.1"/>
    <property type="gene ID" value="SSS_7197"/>
</dbReference>
<evidence type="ECO:0000313" key="5">
    <source>
        <dbReference type="EMBL" id="KAF7492978.1"/>
    </source>
</evidence>
<evidence type="ECO:0000256" key="2">
    <source>
        <dbReference type="ARBA" id="ARBA00011981"/>
    </source>
</evidence>